<dbReference type="EMBL" id="JACOOU010000013">
    <property type="protein sequence ID" value="MBC5674969.1"/>
    <property type="molecule type" value="Genomic_DNA"/>
</dbReference>
<organism evidence="1 2">
    <name type="scientific">Blautia celeris</name>
    <dbReference type="NCBI Taxonomy" id="2763026"/>
    <lineage>
        <taxon>Bacteria</taxon>
        <taxon>Bacillati</taxon>
        <taxon>Bacillota</taxon>
        <taxon>Clostridia</taxon>
        <taxon>Lachnospirales</taxon>
        <taxon>Lachnospiraceae</taxon>
        <taxon>Blautia</taxon>
    </lineage>
</organism>
<evidence type="ECO:0000313" key="1">
    <source>
        <dbReference type="EMBL" id="MBC5674969.1"/>
    </source>
</evidence>
<dbReference type="Proteomes" id="UP000654573">
    <property type="component" value="Unassembled WGS sequence"/>
</dbReference>
<accession>A0ABR7FID9</accession>
<evidence type="ECO:0008006" key="3">
    <source>
        <dbReference type="Google" id="ProtNLM"/>
    </source>
</evidence>
<name>A0ABR7FID9_9FIRM</name>
<reference evidence="1 2" key="1">
    <citation type="submission" date="2020-08" db="EMBL/GenBank/DDBJ databases">
        <title>Genome public.</title>
        <authorList>
            <person name="Liu C."/>
            <person name="Sun Q."/>
        </authorList>
    </citation>
    <scope>NUCLEOTIDE SEQUENCE [LARGE SCALE GENOMIC DNA]</scope>
    <source>
        <strain evidence="1 2">NSJ-34</strain>
    </source>
</reference>
<dbReference type="RefSeq" id="WP_118594116.1">
    <property type="nucleotide sequence ID" value="NZ_JACOOU010000013.1"/>
</dbReference>
<comment type="caution">
    <text evidence="1">The sequence shown here is derived from an EMBL/GenBank/DDBJ whole genome shotgun (WGS) entry which is preliminary data.</text>
</comment>
<evidence type="ECO:0000313" key="2">
    <source>
        <dbReference type="Proteomes" id="UP000654573"/>
    </source>
</evidence>
<gene>
    <name evidence="1" type="ORF">H8S76_22290</name>
</gene>
<sequence>MKKLLLIMPRFFNYPELIKDELNNLGYEVDFFDDRPSTNAWIKAAIRINKNIISKYIERYFDEVMNIVQSKRYDIVFLISGQSLSFGENMIAEIKACQPQAKFVLYQWDSQTNFPYIKNVQRFFDKCYSFDRRDIEETPSLKFLPLFYSRTYEEIGKRNNKKYKYDFCFVGTAHPKKYKLINMMSAQLKEVYPNQFIYYFFPSPIVYFYRKLMNKELRSAKYSEFHYVPLKGKEMNDIYEGSKCVLDSAQAGQLGLTIRVLEALGAKKKIITTNEDIVNYDFYRPENIYVYDGNIDLNNVFFKSECVEVEECIYKKYSLRCWLTEIIDGE</sequence>
<keyword evidence="2" id="KW-1185">Reference proteome</keyword>
<protein>
    <recommendedName>
        <fullName evidence="3">Eps11J</fullName>
    </recommendedName>
</protein>
<proteinExistence type="predicted"/>